<dbReference type="InterPro" id="IPR013083">
    <property type="entry name" value="Znf_RING/FYVE/PHD"/>
</dbReference>
<dbReference type="GO" id="GO:0005634">
    <property type="term" value="C:nucleus"/>
    <property type="evidence" value="ECO:0000318"/>
    <property type="project" value="GO_Central"/>
</dbReference>
<dbReference type="PROSITE" id="PS50089">
    <property type="entry name" value="ZF_RING_2"/>
    <property type="match status" value="3"/>
</dbReference>
<dbReference type="PANTHER" id="PTHR16450:SF1">
    <property type="entry name" value="PROTEIN CBG12045"/>
    <property type="match status" value="1"/>
</dbReference>
<evidence type="ECO:0000256" key="1">
    <source>
        <dbReference type="SAM" id="Coils"/>
    </source>
</evidence>
<reference evidence="3" key="2">
    <citation type="submission" date="2022-06" db="UniProtKB">
        <authorList>
            <consortium name="EnsemblMetazoa"/>
        </authorList>
    </citation>
    <scope>IDENTIFICATION</scope>
    <source>
        <strain evidence="3">PS312</strain>
    </source>
</reference>
<feature type="compositionally biased region" description="Gly residues" evidence="2">
    <location>
        <begin position="456"/>
        <end position="473"/>
    </location>
</feature>
<evidence type="ECO:0000313" key="3">
    <source>
        <dbReference type="EnsemblMetazoa" id="PPA30071.1"/>
    </source>
</evidence>
<feature type="region of interest" description="Disordered" evidence="2">
    <location>
        <begin position="510"/>
        <end position="537"/>
    </location>
</feature>
<dbReference type="AlphaFoldDB" id="A0A2A6BKV1"/>
<feature type="compositionally biased region" description="Gly residues" evidence="2">
    <location>
        <begin position="412"/>
        <end position="422"/>
    </location>
</feature>
<dbReference type="PROSITE" id="PS00518">
    <property type="entry name" value="ZF_RING_1"/>
    <property type="match status" value="2"/>
</dbReference>
<organism evidence="3 4">
    <name type="scientific">Pristionchus pacificus</name>
    <name type="common">Parasitic nematode worm</name>
    <dbReference type="NCBI Taxonomy" id="54126"/>
    <lineage>
        <taxon>Eukaryota</taxon>
        <taxon>Metazoa</taxon>
        <taxon>Ecdysozoa</taxon>
        <taxon>Nematoda</taxon>
        <taxon>Chromadorea</taxon>
        <taxon>Rhabditida</taxon>
        <taxon>Rhabditina</taxon>
        <taxon>Diplogasteromorpha</taxon>
        <taxon>Diplogasteroidea</taxon>
        <taxon>Neodiplogasteridae</taxon>
        <taxon>Pristionchus</taxon>
    </lineage>
</organism>
<dbReference type="Proteomes" id="UP000005239">
    <property type="component" value="Unassembled WGS sequence"/>
</dbReference>
<dbReference type="InterPro" id="IPR001841">
    <property type="entry name" value="Znf_RING"/>
</dbReference>
<feature type="coiled-coil region" evidence="1">
    <location>
        <begin position="1022"/>
        <end position="1059"/>
    </location>
</feature>
<accession>A0A2A6BKV1</accession>
<evidence type="ECO:0000256" key="2">
    <source>
        <dbReference type="SAM" id="MobiDB-lite"/>
    </source>
</evidence>
<feature type="compositionally biased region" description="Basic and acidic residues" evidence="2">
    <location>
        <begin position="389"/>
        <end position="399"/>
    </location>
</feature>
<dbReference type="SUPFAM" id="SSF63748">
    <property type="entry name" value="Tudor/PWWP/MBT"/>
    <property type="match status" value="1"/>
</dbReference>
<feature type="compositionally biased region" description="Gly residues" evidence="2">
    <location>
        <begin position="524"/>
        <end position="533"/>
    </location>
</feature>
<accession>A0A8R1UJV0</accession>
<feature type="compositionally biased region" description="Basic and acidic residues" evidence="2">
    <location>
        <begin position="347"/>
        <end position="363"/>
    </location>
</feature>
<feature type="compositionally biased region" description="Basic and acidic residues" evidence="2">
    <location>
        <begin position="311"/>
        <end position="327"/>
    </location>
</feature>
<feature type="region of interest" description="Disordered" evidence="2">
    <location>
        <begin position="246"/>
        <end position="493"/>
    </location>
</feature>
<dbReference type="InterPro" id="IPR042470">
    <property type="entry name" value="RMI1_N_C_sf"/>
</dbReference>
<proteinExistence type="predicted"/>
<dbReference type="SMART" id="SM00333">
    <property type="entry name" value="TUDOR"/>
    <property type="match status" value="1"/>
</dbReference>
<dbReference type="InterPro" id="IPR002999">
    <property type="entry name" value="Tudor"/>
</dbReference>
<keyword evidence="1" id="KW-0175">Coiled coil</keyword>
<dbReference type="Gene3D" id="2.30.30.140">
    <property type="match status" value="1"/>
</dbReference>
<dbReference type="InterPro" id="IPR013894">
    <property type="entry name" value="RMI1_OB"/>
</dbReference>
<evidence type="ECO:0000313" key="4">
    <source>
        <dbReference type="Proteomes" id="UP000005239"/>
    </source>
</evidence>
<feature type="coiled-coil region" evidence="1">
    <location>
        <begin position="212"/>
        <end position="239"/>
    </location>
</feature>
<feature type="compositionally biased region" description="Basic and acidic residues" evidence="2">
    <location>
        <begin position="246"/>
        <end position="273"/>
    </location>
</feature>
<dbReference type="InterPro" id="IPR017907">
    <property type="entry name" value="Znf_RING_CS"/>
</dbReference>
<feature type="compositionally biased region" description="Basic and acidic residues" evidence="2">
    <location>
        <begin position="443"/>
        <end position="455"/>
    </location>
</feature>
<keyword evidence="4" id="KW-1185">Reference proteome</keyword>
<feature type="compositionally biased region" description="Basic and acidic residues" evidence="2">
    <location>
        <begin position="282"/>
        <end position="301"/>
    </location>
</feature>
<protein>
    <submittedName>
        <fullName evidence="3">Zinc finger protein</fullName>
    </submittedName>
</protein>
<dbReference type="CDD" id="cd16449">
    <property type="entry name" value="RING-HC"/>
    <property type="match status" value="1"/>
</dbReference>
<dbReference type="EnsemblMetazoa" id="PPA30071.1">
    <property type="protein sequence ID" value="PPA30071.1"/>
    <property type="gene ID" value="WBGene00202939"/>
</dbReference>
<dbReference type="Pfam" id="PF08585">
    <property type="entry name" value="RMI1_N_C"/>
    <property type="match status" value="1"/>
</dbReference>
<dbReference type="SMART" id="SM00184">
    <property type="entry name" value="RING"/>
    <property type="match status" value="3"/>
</dbReference>
<dbReference type="Gene3D" id="2.40.50.770">
    <property type="entry name" value="RecQ-mediated genome instability protein Rmi1, C-terminal domain"/>
    <property type="match status" value="1"/>
</dbReference>
<sequence>MENVQSEARGLRFSRACRACNTESPLLRAFFPACGHALDLKLFGLPSLQDKMDKAAGVVKGPIVLQITRIRDCGRPSLGESSPSNMLRVFLTDGHQAVSGLALEKINGLSEDKTPWGTKILLKGEVKVDGHFILLSPVNVSVIGGRVDRLIERWSIEKSSMKGIGRKSGEDAPKWISFGKRDNNADAVKNTRNFKANDVLKGVTEKEDEEGEDQFEKARKEKLEAVEAAERKFAKVKVEAPKGGLTEEAKIEQMRDKMRKRGEKEEERREQRGMKGGRRGRRGSDEEPDRNQHDDRREDGGRGGGRGGMNRTDRGATRGGGERRGGRDGGGNRGGSHSAREGAYNNHDNRDKVGYVDRADRGGKSGGGRGNERGGGDGAGNRGGNQSARDGRGEDRGQKEVFSGQDSRSGVDGRGGGRGGRGGNREGFTSDRGNGRGGFDGGRGGREGGGRDGGEGRGAFTGGGGGGRDGGGNRFTTGLGQSTRTEKIPSLMSDIDFPAVEGLNRGVEGMKIGGGMRSDEGRGRGGGGGGGEIKTGSKVKAPWDDGNFYPATVLSIVSGTMATVRFDGYDHFKTLPLGVLLHSTPSHVSRACRICLTEAPRHLCVLTPCGHAFCRACSLKLRFDALDASSPMQCSACRSEGAFALLREDLREGNQASRSSDCVAERDNDPVLGVAEEDRALADTADARAAYMEAQQELSAMTDTLLRKIDALSAMLTEQTNALLDRLAQRNAEHPSAEYLAVSEEEFNARQEALDERASAAEFEVQRLTEVERAADARKAAAFGKYDDSKTHILQLIDQLKQENEDGATIRVSRACRICVADAPRFVAVFDPCGHAVCRSCALKLRWDAYEAKSALMCAYCRGEGRFVLLLDEVLLIERNRCDEDRWVGIEDSALLERLRGVADADADDMLFAELEQADAARPVARAAMRAAGEAAEAANAAADAASEAHSASTQVLAAYYKRQILIDQRGATRSALSAEDVVELDRFTALIAGRSIEQIEADVAEKHNTWKLAQNETNEAIKAAEIAVDALQEGMDSCKAKEARIEQFIVEYKEENEDCAARGLRFSRACRACNDEEPRLRSFFPACGHAVCRECADKAHADVSCPTCHKAGSSIHLFEELLES</sequence>
<gene>
    <name evidence="3" type="primary">WBGene00202939</name>
</gene>
<reference evidence="4" key="1">
    <citation type="journal article" date="2008" name="Nat. Genet.">
        <title>The Pristionchus pacificus genome provides a unique perspective on nematode lifestyle and parasitism.</title>
        <authorList>
            <person name="Dieterich C."/>
            <person name="Clifton S.W."/>
            <person name="Schuster L.N."/>
            <person name="Chinwalla A."/>
            <person name="Delehaunty K."/>
            <person name="Dinkelacker I."/>
            <person name="Fulton L."/>
            <person name="Fulton R."/>
            <person name="Godfrey J."/>
            <person name="Minx P."/>
            <person name="Mitreva M."/>
            <person name="Roeseler W."/>
            <person name="Tian H."/>
            <person name="Witte H."/>
            <person name="Yang S.P."/>
            <person name="Wilson R.K."/>
            <person name="Sommer R.J."/>
        </authorList>
    </citation>
    <scope>NUCLEOTIDE SEQUENCE [LARGE SCALE GENOMIC DNA]</scope>
    <source>
        <strain evidence="4">PS312</strain>
    </source>
</reference>
<dbReference type="Gene3D" id="3.30.40.10">
    <property type="entry name" value="Zinc/RING finger domain, C3HC4 (zinc finger)"/>
    <property type="match status" value="3"/>
</dbReference>
<dbReference type="PANTHER" id="PTHR16450">
    <property type="entry name" value="RING FINGER PROTEIN 186"/>
    <property type="match status" value="1"/>
</dbReference>
<name>A0A2A6BKV1_PRIPA</name>
<dbReference type="SUPFAM" id="SSF57850">
    <property type="entry name" value="RING/U-box"/>
    <property type="match status" value="2"/>
</dbReference>